<name>A0A951UIT4_9NOST</name>
<protein>
    <submittedName>
        <fullName evidence="2">Uncharacterized protein</fullName>
    </submittedName>
</protein>
<evidence type="ECO:0000313" key="3">
    <source>
        <dbReference type="Proteomes" id="UP000715781"/>
    </source>
</evidence>
<sequence length="56" mass="5680">MALRKAGGSGEAGEAGGENGNFSNSYYHDSLNILLSLSPPAPPTSSAQEQLASTNN</sequence>
<feature type="compositionally biased region" description="Polar residues" evidence="1">
    <location>
        <begin position="47"/>
        <end position="56"/>
    </location>
</feature>
<proteinExistence type="predicted"/>
<dbReference type="Proteomes" id="UP000715781">
    <property type="component" value="Unassembled WGS sequence"/>
</dbReference>
<reference evidence="2" key="1">
    <citation type="submission" date="2021-05" db="EMBL/GenBank/DDBJ databases">
        <authorList>
            <person name="Pietrasiak N."/>
            <person name="Ward R."/>
            <person name="Stajich J.E."/>
            <person name="Kurbessoian T."/>
        </authorList>
    </citation>
    <scope>NUCLEOTIDE SEQUENCE</scope>
    <source>
        <strain evidence="2">JT2-VF2</strain>
    </source>
</reference>
<comment type="caution">
    <text evidence="2">The sequence shown here is derived from an EMBL/GenBank/DDBJ whole genome shotgun (WGS) entry which is preliminary data.</text>
</comment>
<gene>
    <name evidence="2" type="ORF">KME32_28935</name>
</gene>
<evidence type="ECO:0000313" key="2">
    <source>
        <dbReference type="EMBL" id="MBW4565053.1"/>
    </source>
</evidence>
<evidence type="ECO:0000256" key="1">
    <source>
        <dbReference type="SAM" id="MobiDB-lite"/>
    </source>
</evidence>
<reference evidence="2" key="2">
    <citation type="journal article" date="2022" name="Microbiol. Resour. Announc.">
        <title>Metagenome Sequencing to Explore Phylogenomics of Terrestrial Cyanobacteria.</title>
        <authorList>
            <person name="Ward R.D."/>
            <person name="Stajich J.E."/>
            <person name="Johansen J.R."/>
            <person name="Huntemann M."/>
            <person name="Clum A."/>
            <person name="Foster B."/>
            <person name="Foster B."/>
            <person name="Roux S."/>
            <person name="Palaniappan K."/>
            <person name="Varghese N."/>
            <person name="Mukherjee S."/>
            <person name="Reddy T.B.K."/>
            <person name="Daum C."/>
            <person name="Copeland A."/>
            <person name="Chen I.A."/>
            <person name="Ivanova N.N."/>
            <person name="Kyrpides N.C."/>
            <person name="Shapiro N."/>
            <person name="Eloe-Fadrosh E.A."/>
            <person name="Pietrasiak N."/>
        </authorList>
    </citation>
    <scope>NUCLEOTIDE SEQUENCE</scope>
    <source>
        <strain evidence="2">JT2-VF2</strain>
    </source>
</reference>
<feature type="compositionally biased region" description="Gly residues" evidence="1">
    <location>
        <begin position="7"/>
        <end position="19"/>
    </location>
</feature>
<dbReference type="AlphaFoldDB" id="A0A951UIT4"/>
<feature type="compositionally biased region" description="Low complexity" evidence="1">
    <location>
        <begin position="20"/>
        <end position="38"/>
    </location>
</feature>
<accession>A0A951UIT4</accession>
<feature type="region of interest" description="Disordered" evidence="1">
    <location>
        <begin position="1"/>
        <end position="56"/>
    </location>
</feature>
<organism evidence="2 3">
    <name type="scientific">Mojavia pulchra JT2-VF2</name>
    <dbReference type="NCBI Taxonomy" id="287848"/>
    <lineage>
        <taxon>Bacteria</taxon>
        <taxon>Bacillati</taxon>
        <taxon>Cyanobacteriota</taxon>
        <taxon>Cyanophyceae</taxon>
        <taxon>Nostocales</taxon>
        <taxon>Nostocaceae</taxon>
    </lineage>
</organism>
<dbReference type="EMBL" id="JAHHHN010000030">
    <property type="protein sequence ID" value="MBW4565053.1"/>
    <property type="molecule type" value="Genomic_DNA"/>
</dbReference>